<feature type="transmembrane region" description="Helical" evidence="9">
    <location>
        <begin position="132"/>
        <end position="156"/>
    </location>
</feature>
<keyword evidence="12" id="KW-1185">Reference proteome</keyword>
<reference evidence="11" key="1">
    <citation type="submission" date="2022-10" db="EMBL/GenBank/DDBJ databases">
        <title>Culturing micro-colonial fungi from biological soil crusts in the Mojave desert and describing Neophaeococcomyces mojavensis, and introducing the new genera and species Taxawa tesnikishii.</title>
        <authorList>
            <person name="Kurbessoian T."/>
            <person name="Stajich J.E."/>
        </authorList>
    </citation>
    <scope>NUCLEOTIDE SEQUENCE</scope>
    <source>
        <strain evidence="11">TK_41</strain>
    </source>
</reference>
<sequence length="400" mass="43583">MADSEKKVRVSGEQPRVEATASSASILPTTEKPQPPKPSLHPAFYVVTWIGFSGGVILFNKWLLDTLGFKFPITLTAWHMIFATLMTQVMAKTTTLLDGRKIVKMTGKVYLRAILPIGFFFSLSLICGNKAYLYLSVAFIQMLKACMPVAVLLITWAMGVAPPSLKTLGNVSFIVIGVVIASYASVEFNMTGFLYQAGGISFEATRLVLVQRLLSSAEYKMDPLVSLYYFAPVCAVMNGITALIVEIPGMTMQNVYDVGIFMLIANALVAFLLNVSVVFLIGKTSSLVLTLCGILKDILLVALSMMIWGTPITNLQFVGYTIALGGMLYYRLGAEQLKGYLQNAGRSWSEFGVQRPALRKVLVFALVLITLFLLLGGLAPTYAPTQTKNLKDIFSTGLGS</sequence>
<comment type="similarity">
    <text evidence="3">Belongs to the TPT transporter family. SLC35D subfamily.</text>
</comment>
<evidence type="ECO:0000313" key="12">
    <source>
        <dbReference type="Proteomes" id="UP001172673"/>
    </source>
</evidence>
<comment type="subunit">
    <text evidence="4">Homooligomer.</text>
</comment>
<feature type="transmembrane region" description="Helical" evidence="9">
    <location>
        <begin position="361"/>
        <end position="383"/>
    </location>
</feature>
<dbReference type="Pfam" id="PF03151">
    <property type="entry name" value="TPT"/>
    <property type="match status" value="1"/>
</dbReference>
<evidence type="ECO:0000256" key="1">
    <source>
        <dbReference type="ARBA" id="ARBA00003420"/>
    </source>
</evidence>
<proteinExistence type="inferred from homology"/>
<evidence type="ECO:0000259" key="10">
    <source>
        <dbReference type="Pfam" id="PF03151"/>
    </source>
</evidence>
<evidence type="ECO:0000256" key="7">
    <source>
        <dbReference type="ARBA" id="ARBA00023136"/>
    </source>
</evidence>
<evidence type="ECO:0000256" key="6">
    <source>
        <dbReference type="ARBA" id="ARBA00022989"/>
    </source>
</evidence>
<gene>
    <name evidence="11" type="ORF">H2200_005249</name>
</gene>
<dbReference type="InterPro" id="IPR004853">
    <property type="entry name" value="Sugar_P_trans_dom"/>
</dbReference>
<evidence type="ECO:0000256" key="4">
    <source>
        <dbReference type="ARBA" id="ARBA00011182"/>
    </source>
</evidence>
<comment type="caution">
    <text evidence="11">The sequence shown here is derived from an EMBL/GenBank/DDBJ whole genome shotgun (WGS) entry which is preliminary data.</text>
</comment>
<protein>
    <recommendedName>
        <fullName evidence="10">Sugar phosphate transporter domain-containing protein</fullName>
    </recommendedName>
</protein>
<comment type="function">
    <text evidence="1">Involved in the import of GDP-mannose from the cytoplasm into the Golgi lumen.</text>
</comment>
<feature type="transmembrane region" description="Helical" evidence="9">
    <location>
        <begin position="109"/>
        <end position="126"/>
    </location>
</feature>
<feature type="region of interest" description="Disordered" evidence="8">
    <location>
        <begin position="1"/>
        <end position="37"/>
    </location>
</feature>
<name>A0AA39CJE9_9EURO</name>
<keyword evidence="6 9" id="KW-1133">Transmembrane helix</keyword>
<evidence type="ECO:0000313" key="11">
    <source>
        <dbReference type="EMBL" id="KAJ9610472.1"/>
    </source>
</evidence>
<dbReference type="PANTHER" id="PTHR11132">
    <property type="entry name" value="SOLUTE CARRIER FAMILY 35"/>
    <property type="match status" value="1"/>
</dbReference>
<feature type="domain" description="Sugar phosphate transporter" evidence="10">
    <location>
        <begin position="43"/>
        <end position="330"/>
    </location>
</feature>
<feature type="compositionally biased region" description="Polar residues" evidence="8">
    <location>
        <begin position="20"/>
        <end position="32"/>
    </location>
</feature>
<dbReference type="EMBL" id="JAPDRK010000007">
    <property type="protein sequence ID" value="KAJ9610472.1"/>
    <property type="molecule type" value="Genomic_DNA"/>
</dbReference>
<dbReference type="GO" id="GO:0005789">
    <property type="term" value="C:endoplasmic reticulum membrane"/>
    <property type="evidence" value="ECO:0007669"/>
    <property type="project" value="UniProtKB-SubCell"/>
</dbReference>
<dbReference type="AlphaFoldDB" id="A0AA39CJE9"/>
<feature type="transmembrane region" description="Helical" evidence="9">
    <location>
        <begin position="76"/>
        <end position="97"/>
    </location>
</feature>
<feature type="transmembrane region" description="Helical" evidence="9">
    <location>
        <begin position="168"/>
        <end position="186"/>
    </location>
</feature>
<evidence type="ECO:0000256" key="5">
    <source>
        <dbReference type="ARBA" id="ARBA00022692"/>
    </source>
</evidence>
<evidence type="ECO:0000256" key="8">
    <source>
        <dbReference type="SAM" id="MobiDB-lite"/>
    </source>
</evidence>
<feature type="transmembrane region" description="Helical" evidence="9">
    <location>
        <begin position="259"/>
        <end position="281"/>
    </location>
</feature>
<keyword evidence="7 9" id="KW-0472">Membrane</keyword>
<feature type="compositionally biased region" description="Basic and acidic residues" evidence="8">
    <location>
        <begin position="1"/>
        <end position="10"/>
    </location>
</feature>
<feature type="transmembrane region" description="Helical" evidence="9">
    <location>
        <begin position="288"/>
        <end position="309"/>
    </location>
</feature>
<feature type="transmembrane region" description="Helical" evidence="9">
    <location>
        <begin position="315"/>
        <end position="332"/>
    </location>
</feature>
<feature type="transmembrane region" description="Helical" evidence="9">
    <location>
        <begin position="226"/>
        <end position="247"/>
    </location>
</feature>
<organism evidence="11 12">
    <name type="scientific">Cladophialophora chaetospira</name>
    <dbReference type="NCBI Taxonomy" id="386627"/>
    <lineage>
        <taxon>Eukaryota</taxon>
        <taxon>Fungi</taxon>
        <taxon>Dikarya</taxon>
        <taxon>Ascomycota</taxon>
        <taxon>Pezizomycotina</taxon>
        <taxon>Eurotiomycetes</taxon>
        <taxon>Chaetothyriomycetidae</taxon>
        <taxon>Chaetothyriales</taxon>
        <taxon>Herpotrichiellaceae</taxon>
        <taxon>Cladophialophora</taxon>
    </lineage>
</organism>
<feature type="transmembrane region" description="Helical" evidence="9">
    <location>
        <begin position="43"/>
        <end position="64"/>
    </location>
</feature>
<keyword evidence="5 9" id="KW-0812">Transmembrane</keyword>
<comment type="subcellular location">
    <subcellularLocation>
        <location evidence="2">Endoplasmic reticulum membrane</location>
        <topology evidence="2">Multi-pass membrane protein</topology>
    </subcellularLocation>
</comment>
<dbReference type="Proteomes" id="UP001172673">
    <property type="component" value="Unassembled WGS sequence"/>
</dbReference>
<dbReference type="InterPro" id="IPR050186">
    <property type="entry name" value="TPT_transporter"/>
</dbReference>
<evidence type="ECO:0000256" key="3">
    <source>
        <dbReference type="ARBA" id="ARBA00010425"/>
    </source>
</evidence>
<evidence type="ECO:0000256" key="2">
    <source>
        <dbReference type="ARBA" id="ARBA00004477"/>
    </source>
</evidence>
<accession>A0AA39CJE9</accession>
<evidence type="ECO:0000256" key="9">
    <source>
        <dbReference type="SAM" id="Phobius"/>
    </source>
</evidence>